<gene>
    <name evidence="1" type="ORF">H9789_08125</name>
</gene>
<keyword evidence="1" id="KW-0808">Transferase</keyword>
<proteinExistence type="predicted"/>
<accession>A0A9E2L707</accession>
<evidence type="ECO:0000313" key="1">
    <source>
        <dbReference type="EMBL" id="MBU3853764.1"/>
    </source>
</evidence>
<dbReference type="Gene3D" id="3.40.50.150">
    <property type="entry name" value="Vaccinia Virus protein VP39"/>
    <property type="match status" value="1"/>
</dbReference>
<reference evidence="1" key="1">
    <citation type="journal article" date="2021" name="PeerJ">
        <title>Extensive microbial diversity within the chicken gut microbiome revealed by metagenomics and culture.</title>
        <authorList>
            <person name="Gilroy R."/>
            <person name="Ravi A."/>
            <person name="Getino M."/>
            <person name="Pursley I."/>
            <person name="Horton D.L."/>
            <person name="Alikhan N.F."/>
            <person name="Baker D."/>
            <person name="Gharbi K."/>
            <person name="Hall N."/>
            <person name="Watson M."/>
            <person name="Adriaenssens E.M."/>
            <person name="Foster-Nyarko E."/>
            <person name="Jarju S."/>
            <person name="Secka A."/>
            <person name="Antonio M."/>
            <person name="Oren A."/>
            <person name="Chaudhuri R.R."/>
            <person name="La Ragione R."/>
            <person name="Hildebrand F."/>
            <person name="Pallen M.J."/>
        </authorList>
    </citation>
    <scope>NUCLEOTIDE SEQUENCE</scope>
    <source>
        <strain evidence="1">G3-2149</strain>
    </source>
</reference>
<comment type="caution">
    <text evidence="1">The sequence shown here is derived from an EMBL/GenBank/DDBJ whole genome shotgun (WGS) entry which is preliminary data.</text>
</comment>
<dbReference type="GO" id="GO:0008168">
    <property type="term" value="F:methyltransferase activity"/>
    <property type="evidence" value="ECO:0007669"/>
    <property type="project" value="UniProtKB-KW"/>
</dbReference>
<dbReference type="SUPFAM" id="SSF53335">
    <property type="entry name" value="S-adenosyl-L-methionine-dependent methyltransferases"/>
    <property type="match status" value="1"/>
</dbReference>
<organism evidence="1 2">
    <name type="scientific">Candidatus Paraprevotella stercoravium</name>
    <dbReference type="NCBI Taxonomy" id="2838725"/>
    <lineage>
        <taxon>Bacteria</taxon>
        <taxon>Pseudomonadati</taxon>
        <taxon>Bacteroidota</taxon>
        <taxon>Bacteroidia</taxon>
        <taxon>Bacteroidales</taxon>
        <taxon>Prevotellaceae</taxon>
        <taxon>Paraprevotella</taxon>
    </lineage>
</organism>
<dbReference type="GO" id="GO:0032259">
    <property type="term" value="P:methylation"/>
    <property type="evidence" value="ECO:0007669"/>
    <property type="project" value="UniProtKB-KW"/>
</dbReference>
<dbReference type="CDD" id="cd02440">
    <property type="entry name" value="AdoMet_MTases"/>
    <property type="match status" value="1"/>
</dbReference>
<dbReference type="AlphaFoldDB" id="A0A9E2L707"/>
<reference evidence="1" key="2">
    <citation type="submission" date="2021-04" db="EMBL/GenBank/DDBJ databases">
        <authorList>
            <person name="Gilroy R."/>
        </authorList>
    </citation>
    <scope>NUCLEOTIDE SEQUENCE</scope>
    <source>
        <strain evidence="1">G3-2149</strain>
    </source>
</reference>
<name>A0A9E2L707_9BACT</name>
<protein>
    <submittedName>
        <fullName evidence="1">Class I SAM-dependent methyltransferase</fullName>
    </submittedName>
</protein>
<dbReference type="Pfam" id="PF13489">
    <property type="entry name" value="Methyltransf_23"/>
    <property type="match status" value="1"/>
</dbReference>
<keyword evidence="1" id="KW-0489">Methyltransferase</keyword>
<dbReference type="Proteomes" id="UP000823865">
    <property type="component" value="Unassembled WGS sequence"/>
</dbReference>
<dbReference type="InterPro" id="IPR029063">
    <property type="entry name" value="SAM-dependent_MTases_sf"/>
</dbReference>
<evidence type="ECO:0000313" key="2">
    <source>
        <dbReference type="Proteomes" id="UP000823865"/>
    </source>
</evidence>
<sequence length="244" mass="27634">MFITVLDSTSDPMGTALQEYIRKGKASKLRVLSSLFDEDELPVSLLFRKEKDMSDIERAALDLARGHVLDVGAGAGCHTLALQNKGLEVTAIDISPLSVQVQRERGVRDARLVNLFDPTFAEQYDTILFLMNGSGIIGKLENMPAFFDKMKLLLAKGGRIYMDSSDLRYIFENEDGSMDIDLNAAYYGEVDYQMKYRNIAGPKFDWLYIDFETLSYYASEYGFTVTKILEGSHYDYLACIERQK</sequence>
<dbReference type="EMBL" id="JAHLFU010000175">
    <property type="protein sequence ID" value="MBU3853764.1"/>
    <property type="molecule type" value="Genomic_DNA"/>
</dbReference>